<accession>A0A1X7J5N9</accession>
<name>A0A1X7J5N9_9BACT</name>
<dbReference type="CDD" id="cd16295">
    <property type="entry name" value="TTHA0252-CPSF-like_MBL-fold"/>
    <property type="match status" value="1"/>
</dbReference>
<evidence type="ECO:0000256" key="1">
    <source>
        <dbReference type="ARBA" id="ARBA00022801"/>
    </source>
</evidence>
<dbReference type="STRING" id="1028.SAMN05661096_01321"/>
<evidence type="ECO:0000259" key="3">
    <source>
        <dbReference type="SMART" id="SM01027"/>
    </source>
</evidence>
<dbReference type="GO" id="GO:0004521">
    <property type="term" value="F:RNA endonuclease activity"/>
    <property type="evidence" value="ECO:0007669"/>
    <property type="project" value="TreeGrafter"/>
</dbReference>
<dbReference type="Pfam" id="PF07521">
    <property type="entry name" value="RMMBL"/>
    <property type="match status" value="1"/>
</dbReference>
<protein>
    <submittedName>
        <fullName evidence="4">Metallo-beta-lactamase family protein</fullName>
    </submittedName>
</protein>
<dbReference type="InterPro" id="IPR022712">
    <property type="entry name" value="Beta_Casp"/>
</dbReference>
<feature type="domain" description="Beta-Casp" evidence="3">
    <location>
        <begin position="258"/>
        <end position="377"/>
    </location>
</feature>
<dbReference type="SUPFAM" id="SSF56281">
    <property type="entry name" value="Metallo-hydrolase/oxidoreductase"/>
    <property type="match status" value="1"/>
</dbReference>
<dbReference type="InterPro" id="IPR036866">
    <property type="entry name" value="RibonucZ/Hydroxyglut_hydro"/>
</dbReference>
<dbReference type="AlphaFoldDB" id="A0A1X7J5N9"/>
<keyword evidence="1" id="KW-0378">Hydrolase</keyword>
<dbReference type="PANTHER" id="PTHR11203:SF37">
    <property type="entry name" value="INTEGRATOR COMPLEX SUBUNIT 11"/>
    <property type="match status" value="1"/>
</dbReference>
<organism evidence="4 5">
    <name type="scientific">Marivirga sericea</name>
    <dbReference type="NCBI Taxonomy" id="1028"/>
    <lineage>
        <taxon>Bacteria</taxon>
        <taxon>Pseudomonadati</taxon>
        <taxon>Bacteroidota</taxon>
        <taxon>Cytophagia</taxon>
        <taxon>Cytophagales</taxon>
        <taxon>Marivirgaceae</taxon>
        <taxon>Marivirga</taxon>
    </lineage>
</organism>
<dbReference type="SMART" id="SM01027">
    <property type="entry name" value="Beta-Casp"/>
    <property type="match status" value="1"/>
</dbReference>
<dbReference type="Gene3D" id="3.40.50.10890">
    <property type="match status" value="1"/>
</dbReference>
<feature type="domain" description="Metallo-beta-lactamase" evidence="2">
    <location>
        <begin position="23"/>
        <end position="246"/>
    </location>
</feature>
<dbReference type="Proteomes" id="UP000193804">
    <property type="component" value="Unassembled WGS sequence"/>
</dbReference>
<evidence type="ECO:0000313" key="5">
    <source>
        <dbReference type="Proteomes" id="UP000193804"/>
    </source>
</evidence>
<gene>
    <name evidence="4" type="ORF">SAMN05661096_01321</name>
</gene>
<dbReference type="InterPro" id="IPR011108">
    <property type="entry name" value="RMMBL"/>
</dbReference>
<dbReference type="EMBL" id="FXAW01000002">
    <property type="protein sequence ID" value="SMG22956.1"/>
    <property type="molecule type" value="Genomic_DNA"/>
</dbReference>
<dbReference type="InterPro" id="IPR001279">
    <property type="entry name" value="Metallo-B-lactamas"/>
</dbReference>
<dbReference type="PANTHER" id="PTHR11203">
    <property type="entry name" value="CLEAVAGE AND POLYADENYLATION SPECIFICITY FACTOR FAMILY MEMBER"/>
    <property type="match status" value="1"/>
</dbReference>
<dbReference type="Pfam" id="PF10996">
    <property type="entry name" value="Beta-Casp"/>
    <property type="match status" value="1"/>
</dbReference>
<proteinExistence type="predicted"/>
<dbReference type="InterPro" id="IPR050698">
    <property type="entry name" value="MBL"/>
</dbReference>
<evidence type="ECO:0000259" key="2">
    <source>
        <dbReference type="SMART" id="SM00849"/>
    </source>
</evidence>
<dbReference type="GO" id="GO:0016787">
    <property type="term" value="F:hydrolase activity"/>
    <property type="evidence" value="ECO:0007669"/>
    <property type="project" value="UniProtKB-KW"/>
</dbReference>
<reference evidence="5" key="1">
    <citation type="submission" date="2017-04" db="EMBL/GenBank/DDBJ databases">
        <authorList>
            <person name="Varghese N."/>
            <person name="Submissions S."/>
        </authorList>
    </citation>
    <scope>NUCLEOTIDE SEQUENCE [LARGE SCALE GENOMIC DNA]</scope>
    <source>
        <strain evidence="5">DSM 4125</strain>
    </source>
</reference>
<dbReference type="SMART" id="SM00849">
    <property type="entry name" value="Lactamase_B"/>
    <property type="match status" value="1"/>
</dbReference>
<sequence>MYCIEQMNEKMTIKFLGAAGTVTGSKYLLESGNKKLMVDCGVFQGLKELRLLNWKQPEYDPTTIDAVVLTHGHLDHTGYLARLVKLGFKGKIYGSAPTLKIAEIILKDSAKIQEEEAARANKEGYSKHSPAEAFYDLKDVENTIPLFHPVAEGKWHVIENDFKVRWQYNGHIIGSTFIEVETNDSRLVFSGDIGRKKDLLLYTPKKPEKADVLLIESTYGGRIHPEEESIIPELERIVNETVERGGSLFIPSFAVERTQLMMLMLWRLLKEKKIPKIPMIMDSPMGANVLHLFHASRDWHKLKPEECDEMCSHFQVVSNYRETLALREDNKSKIVIAGSGMMTGGRILNYMETRSGNSNDTLLFVGYQAEGTRGRKLLEGATEIKVYGKWLPFNMQMEHIEGLSAHTDQNDLIDWLSEIKKQPEKVFIIHGEAEQASALQQHIKEVYQWDSEIPQLNQKVEL</sequence>
<dbReference type="Gene3D" id="3.60.15.10">
    <property type="entry name" value="Ribonuclease Z/Hydroxyacylglutathione hydrolase-like"/>
    <property type="match status" value="1"/>
</dbReference>
<dbReference type="Pfam" id="PF00753">
    <property type="entry name" value="Lactamase_B"/>
    <property type="match status" value="1"/>
</dbReference>
<evidence type="ECO:0000313" key="4">
    <source>
        <dbReference type="EMBL" id="SMG22956.1"/>
    </source>
</evidence>
<keyword evidence="5" id="KW-1185">Reference proteome</keyword>